<dbReference type="EMBL" id="AP022325">
    <property type="protein sequence ID" value="BBU47993.1"/>
    <property type="molecule type" value="Genomic_DNA"/>
</dbReference>
<reference evidence="2 3" key="1">
    <citation type="submission" date="2020-01" db="EMBL/GenBank/DDBJ databases">
        <title>Complete genome sequence of Mycoplasma felis strain Myco-2.</title>
        <authorList>
            <person name="Kinoshita Y."/>
            <person name="Niwa H."/>
            <person name="Uchida-Fujii E."/>
            <person name="Nukada T."/>
        </authorList>
    </citation>
    <scope>NUCLEOTIDE SEQUENCE [LARGE SCALE GENOMIC DNA]</scope>
    <source>
        <strain evidence="2 3">Myco-2</strain>
    </source>
</reference>
<evidence type="ECO:0000313" key="2">
    <source>
        <dbReference type="EMBL" id="BBU47993.1"/>
    </source>
</evidence>
<keyword evidence="3" id="KW-1185">Reference proteome</keyword>
<dbReference type="Proteomes" id="UP000464317">
    <property type="component" value="Chromosome"/>
</dbReference>
<proteinExistence type="predicted"/>
<dbReference type="KEGG" id="mfel:JPM2_6860"/>
<accession>A0A809SIJ6</accession>
<evidence type="ECO:0000256" key="1">
    <source>
        <dbReference type="SAM" id="Phobius"/>
    </source>
</evidence>
<name>A0A809SIJ6_9BACT</name>
<keyword evidence="1" id="KW-0812">Transmembrane</keyword>
<evidence type="ECO:0000313" key="3">
    <source>
        <dbReference type="Proteomes" id="UP000464317"/>
    </source>
</evidence>
<organism evidence="2 3">
    <name type="scientific">Mycoplasmopsis felis</name>
    <dbReference type="NCBI Taxonomy" id="33923"/>
    <lineage>
        <taxon>Bacteria</taxon>
        <taxon>Bacillati</taxon>
        <taxon>Mycoplasmatota</taxon>
        <taxon>Mycoplasmoidales</taxon>
        <taxon>Metamycoplasmataceae</taxon>
        <taxon>Mycoplasmopsis</taxon>
    </lineage>
</organism>
<keyword evidence="1" id="KW-1133">Transmembrane helix</keyword>
<protein>
    <submittedName>
        <fullName evidence="2">Uncharacterized protein</fullName>
    </submittedName>
</protein>
<dbReference type="AlphaFoldDB" id="A0A809SIJ6"/>
<feature type="transmembrane region" description="Helical" evidence="1">
    <location>
        <begin position="20"/>
        <end position="42"/>
    </location>
</feature>
<sequence>MNSLYLQFLSVVPFFIYSKYSGINLFNWALPSEIIVSFLVCLNKYSFASAFKPVKDISRITILKRALGLSIKKGLKIYSKKFLLGITLYSSSV</sequence>
<keyword evidence="1" id="KW-0472">Membrane</keyword>
<gene>
    <name evidence="2" type="ORF">JPM2_6860</name>
</gene>
<dbReference type="RefSeq" id="WP_161553378.1">
    <property type="nucleotide sequence ID" value="NZ_AP022325.1"/>
</dbReference>